<gene>
    <name evidence="1" type="ORF">Spb1_19260</name>
</gene>
<proteinExistence type="predicted"/>
<organism evidence="1 2">
    <name type="scientific">Planctopirus ephydatiae</name>
    <dbReference type="NCBI Taxonomy" id="2528019"/>
    <lineage>
        <taxon>Bacteria</taxon>
        <taxon>Pseudomonadati</taxon>
        <taxon>Planctomycetota</taxon>
        <taxon>Planctomycetia</taxon>
        <taxon>Planctomycetales</taxon>
        <taxon>Planctomycetaceae</taxon>
        <taxon>Planctopirus</taxon>
    </lineage>
</organism>
<evidence type="ECO:0000313" key="1">
    <source>
        <dbReference type="EMBL" id="QDV29999.1"/>
    </source>
</evidence>
<dbReference type="GO" id="GO:0016740">
    <property type="term" value="F:transferase activity"/>
    <property type="evidence" value="ECO:0007669"/>
    <property type="project" value="UniProtKB-KW"/>
</dbReference>
<dbReference type="EMBL" id="CP036299">
    <property type="protein sequence ID" value="QDV29999.1"/>
    <property type="molecule type" value="Genomic_DNA"/>
</dbReference>
<accession>A0A518GN84</accession>
<evidence type="ECO:0000313" key="2">
    <source>
        <dbReference type="Proteomes" id="UP000315349"/>
    </source>
</evidence>
<reference evidence="1 2" key="1">
    <citation type="submission" date="2019-02" db="EMBL/GenBank/DDBJ databases">
        <title>Deep-cultivation of Planctomycetes and their phenomic and genomic characterization uncovers novel biology.</title>
        <authorList>
            <person name="Wiegand S."/>
            <person name="Jogler M."/>
            <person name="Boedeker C."/>
            <person name="Pinto D."/>
            <person name="Vollmers J."/>
            <person name="Rivas-Marin E."/>
            <person name="Kohn T."/>
            <person name="Peeters S.H."/>
            <person name="Heuer A."/>
            <person name="Rast P."/>
            <person name="Oberbeckmann S."/>
            <person name="Bunk B."/>
            <person name="Jeske O."/>
            <person name="Meyerdierks A."/>
            <person name="Storesund J.E."/>
            <person name="Kallscheuer N."/>
            <person name="Luecker S."/>
            <person name="Lage O.M."/>
            <person name="Pohl T."/>
            <person name="Merkel B.J."/>
            <person name="Hornburger P."/>
            <person name="Mueller R.-W."/>
            <person name="Bruemmer F."/>
            <person name="Labrenz M."/>
            <person name="Spormann A.M."/>
            <person name="Op den Camp H."/>
            <person name="Overmann J."/>
            <person name="Amann R."/>
            <person name="Jetten M.S.M."/>
            <person name="Mascher T."/>
            <person name="Medema M.H."/>
            <person name="Devos D.P."/>
            <person name="Kaster A.-K."/>
            <person name="Ovreas L."/>
            <person name="Rohde M."/>
            <person name="Galperin M.Y."/>
            <person name="Jogler C."/>
        </authorList>
    </citation>
    <scope>NUCLEOTIDE SEQUENCE [LARGE SCALE GENOMIC DNA]</scope>
    <source>
        <strain evidence="1 2">Spb1</strain>
    </source>
</reference>
<dbReference type="Pfam" id="PF13692">
    <property type="entry name" value="Glyco_trans_1_4"/>
    <property type="match status" value="1"/>
</dbReference>
<dbReference type="Gene3D" id="3.40.50.2000">
    <property type="entry name" value="Glycogen Phosphorylase B"/>
    <property type="match status" value="1"/>
</dbReference>
<dbReference type="RefSeq" id="WP_145298655.1">
    <property type="nucleotide sequence ID" value="NZ_CP036299.1"/>
</dbReference>
<dbReference type="PANTHER" id="PTHR12526">
    <property type="entry name" value="GLYCOSYLTRANSFERASE"/>
    <property type="match status" value="1"/>
</dbReference>
<dbReference type="SUPFAM" id="SSF53756">
    <property type="entry name" value="UDP-Glycosyltransferase/glycogen phosphorylase"/>
    <property type="match status" value="1"/>
</dbReference>
<keyword evidence="1" id="KW-0808">Transferase</keyword>
<keyword evidence="2" id="KW-1185">Reference proteome</keyword>
<dbReference type="KEGG" id="peh:Spb1_19260"/>
<dbReference type="Proteomes" id="UP000315349">
    <property type="component" value="Chromosome"/>
</dbReference>
<dbReference type="OrthoDB" id="9815351at2"/>
<protein>
    <submittedName>
        <fullName evidence="1">Glycosyl transferases group 1</fullName>
    </submittedName>
</protein>
<dbReference type="AlphaFoldDB" id="A0A518GN84"/>
<name>A0A518GN84_9PLAN</name>
<sequence>MNVLFFASGRNVPSTRFRIEPLANEWRKAGHLCRIFYSYPEKYDYLPYLGFRPSQWLKRAIRAGQSLIAGTHSWDVVYLERELFDAPDFEWDCALARLANLFVVDIDDAVFLRYPTKFTQMARNVDLVIAGNSLIADHFKELGTATTIVPTCLNLEKYTARQSPCSGEKPTVGWIGVTGNLPYLEIAAKGLEQAAAVIPFKLRLITGTPLELPKFSNPNIEVEHIPWNPETDLQELRQCDIGIMPLSDDPWSRHKCGLKLLQYMAMGIPAIASPVGVNCQIIQHRHNGWLAETTRDWTESLLEGFTNRSLWEKISQSGRRTVEEGFDITTHAQRLANQLSEKIKLKQALKQ</sequence>
<dbReference type="CDD" id="cd03801">
    <property type="entry name" value="GT4_PimA-like"/>
    <property type="match status" value="1"/>
</dbReference>